<keyword evidence="2" id="KW-1185">Reference proteome</keyword>
<reference evidence="1 2" key="1">
    <citation type="submission" date="2018-05" db="EMBL/GenBank/DDBJ databases">
        <title>Genomic Encyclopedia of Type Strains, Phase IV (KMG-IV): sequencing the most valuable type-strain genomes for metagenomic binning, comparative biology and taxonomic classification.</title>
        <authorList>
            <person name="Goeker M."/>
        </authorList>
    </citation>
    <scope>NUCLEOTIDE SEQUENCE [LARGE SCALE GENOMIC DNA]</scope>
    <source>
        <strain evidence="1 2">DSM 3183</strain>
    </source>
</reference>
<name>A0A2V3UNT5_9SPHN</name>
<proteinExistence type="predicted"/>
<dbReference type="OrthoDB" id="9134112at2"/>
<dbReference type="EMBL" id="QJJM01000023">
    <property type="protein sequence ID" value="PXW67867.1"/>
    <property type="molecule type" value="Genomic_DNA"/>
</dbReference>
<evidence type="ECO:0000313" key="1">
    <source>
        <dbReference type="EMBL" id="PXW67867.1"/>
    </source>
</evidence>
<sequence length="135" mass="14597">MESEAKRMSENPELKPCAHCGAPAELEQGSDHHGSWFNLGCSRHWGHQRNPDHTNTCIAGRIFYTETEVPLAEAIALWNTRAGLPTQTDLTALVAALTLIASGCTTRPEDVGNPTVLWMQKEARAALASSEVSSA</sequence>
<gene>
    <name evidence="1" type="ORF">C7451_1233</name>
</gene>
<organism evidence="1 2">
    <name type="scientific">Blastomonas natatoria</name>
    <dbReference type="NCBI Taxonomy" id="34015"/>
    <lineage>
        <taxon>Bacteria</taxon>
        <taxon>Pseudomonadati</taxon>
        <taxon>Pseudomonadota</taxon>
        <taxon>Alphaproteobacteria</taxon>
        <taxon>Sphingomonadales</taxon>
        <taxon>Sphingomonadaceae</taxon>
        <taxon>Blastomonas</taxon>
    </lineage>
</organism>
<dbReference type="RefSeq" id="WP_146215421.1">
    <property type="nucleotide sequence ID" value="NZ_QJJM01000023.1"/>
</dbReference>
<comment type="caution">
    <text evidence="1">The sequence shown here is derived from an EMBL/GenBank/DDBJ whole genome shotgun (WGS) entry which is preliminary data.</text>
</comment>
<dbReference type="Proteomes" id="UP000248014">
    <property type="component" value="Unassembled WGS sequence"/>
</dbReference>
<evidence type="ECO:0000313" key="2">
    <source>
        <dbReference type="Proteomes" id="UP000248014"/>
    </source>
</evidence>
<accession>A0A2V3UNT5</accession>
<protein>
    <submittedName>
        <fullName evidence="1">Uncharacterized protein</fullName>
    </submittedName>
</protein>
<dbReference type="AlphaFoldDB" id="A0A2V3UNT5"/>